<dbReference type="KEGG" id="ssai:N0B31_19510"/>
<sequence>MTDWYEFDCPACEAAFEVDAPARTELCAVGCPECGAAVTDGAFDALGDPPDLLV</sequence>
<dbReference type="EMBL" id="CP104003">
    <property type="protein sequence ID" value="UWM54291.1"/>
    <property type="molecule type" value="Genomic_DNA"/>
</dbReference>
<reference evidence="1" key="1">
    <citation type="submission" date="2022-09" db="EMBL/GenBank/DDBJ databases">
        <title>Diverse halophilic archaea isolated from saline environments.</title>
        <authorList>
            <person name="Cui H.-L."/>
        </authorList>
    </citation>
    <scope>NUCLEOTIDE SEQUENCE</scope>
    <source>
        <strain evidence="1">ZS-35-S2</strain>
    </source>
</reference>
<dbReference type="InterPro" id="IPR055982">
    <property type="entry name" value="DUF7560"/>
</dbReference>
<dbReference type="Pfam" id="PF24441">
    <property type="entry name" value="DUF7560"/>
    <property type="match status" value="1"/>
</dbReference>
<name>A0A9E7R204_9EURY</name>
<evidence type="ECO:0008006" key="3">
    <source>
        <dbReference type="Google" id="ProtNLM"/>
    </source>
</evidence>
<proteinExistence type="predicted"/>
<dbReference type="GeneID" id="74944658"/>
<dbReference type="AlphaFoldDB" id="A0A9E7R204"/>
<dbReference type="Proteomes" id="UP001057580">
    <property type="component" value="Chromosome"/>
</dbReference>
<evidence type="ECO:0000313" key="1">
    <source>
        <dbReference type="EMBL" id="UWM54291.1"/>
    </source>
</evidence>
<organism evidence="1 2">
    <name type="scientific">Salinirubellus salinus</name>
    <dbReference type="NCBI Taxonomy" id="1364945"/>
    <lineage>
        <taxon>Archaea</taxon>
        <taxon>Methanobacteriati</taxon>
        <taxon>Methanobacteriota</taxon>
        <taxon>Stenosarchaea group</taxon>
        <taxon>Halobacteria</taxon>
        <taxon>Halobacteriales</taxon>
        <taxon>Natronomonadaceae</taxon>
        <taxon>Salinirubellus</taxon>
    </lineage>
</organism>
<gene>
    <name evidence="1" type="ORF">N0B31_19510</name>
</gene>
<dbReference type="RefSeq" id="WP_260593300.1">
    <property type="nucleotide sequence ID" value="NZ_CP104003.1"/>
</dbReference>
<keyword evidence="2" id="KW-1185">Reference proteome</keyword>
<accession>A0A9E7R204</accession>
<evidence type="ECO:0000313" key="2">
    <source>
        <dbReference type="Proteomes" id="UP001057580"/>
    </source>
</evidence>
<protein>
    <recommendedName>
        <fullName evidence="3">Zinc ribbon domain-containing protein</fullName>
    </recommendedName>
</protein>